<dbReference type="PANTHER" id="PTHR42904:SF6">
    <property type="entry name" value="NAD-CAPPED RNA HYDROLASE NUDT12"/>
    <property type="match status" value="1"/>
</dbReference>
<comment type="cofactor">
    <cofactor evidence="2">
        <name>Zn(2+)</name>
        <dbReference type="ChEBI" id="CHEBI:29105"/>
    </cofactor>
</comment>
<dbReference type="GO" id="GO:0005829">
    <property type="term" value="C:cytosol"/>
    <property type="evidence" value="ECO:0007669"/>
    <property type="project" value="TreeGrafter"/>
</dbReference>
<evidence type="ECO:0000256" key="9">
    <source>
        <dbReference type="ARBA" id="ARBA00023679"/>
    </source>
</evidence>
<dbReference type="InterPro" id="IPR049734">
    <property type="entry name" value="NudC-like_C"/>
</dbReference>
<evidence type="ECO:0000256" key="5">
    <source>
        <dbReference type="ARBA" id="ARBA00022723"/>
    </source>
</evidence>
<keyword evidence="12" id="KW-1185">Reference proteome</keyword>
<dbReference type="GO" id="GO:0046872">
    <property type="term" value="F:metal ion binding"/>
    <property type="evidence" value="ECO:0007669"/>
    <property type="project" value="UniProtKB-KW"/>
</dbReference>
<dbReference type="GO" id="GO:0019677">
    <property type="term" value="P:NAD+ catabolic process"/>
    <property type="evidence" value="ECO:0007669"/>
    <property type="project" value="TreeGrafter"/>
</dbReference>
<proteinExistence type="inferred from homology"/>
<dbReference type="CDD" id="cd03429">
    <property type="entry name" value="NUDIX_NADH_pyrophosphatase_Nudt13"/>
    <property type="match status" value="1"/>
</dbReference>
<dbReference type="PATRIC" id="fig|1410657.5.peg.1782"/>
<dbReference type="Gene3D" id="3.90.79.10">
    <property type="entry name" value="Nucleoside Triphosphate Pyrophosphohydrolase"/>
    <property type="match status" value="1"/>
</dbReference>
<dbReference type="InterPro" id="IPR020084">
    <property type="entry name" value="NUDIX_hydrolase_CS"/>
</dbReference>
<evidence type="ECO:0000256" key="8">
    <source>
        <dbReference type="ARBA" id="ARBA00023027"/>
    </source>
</evidence>
<keyword evidence="6" id="KW-0378">Hydrolase</keyword>
<protein>
    <recommendedName>
        <fullName evidence="4">NAD(+) diphosphatase</fullName>
        <ecNumber evidence="4">3.6.1.22</ecNumber>
    </recommendedName>
</protein>
<evidence type="ECO:0000256" key="3">
    <source>
        <dbReference type="ARBA" id="ARBA00009595"/>
    </source>
</evidence>
<dbReference type="Pfam" id="PF00293">
    <property type="entry name" value="NUDIX"/>
    <property type="match status" value="1"/>
</dbReference>
<dbReference type="PANTHER" id="PTHR42904">
    <property type="entry name" value="NUDIX HYDROLASE, NUDC SUBFAMILY"/>
    <property type="match status" value="1"/>
</dbReference>
<dbReference type="GO" id="GO:0035529">
    <property type="term" value="F:NADH pyrophosphatase activity"/>
    <property type="evidence" value="ECO:0007669"/>
    <property type="project" value="TreeGrafter"/>
</dbReference>
<dbReference type="InterPro" id="IPR000086">
    <property type="entry name" value="NUDIX_hydrolase_dom"/>
</dbReference>
<evidence type="ECO:0000256" key="4">
    <source>
        <dbReference type="ARBA" id="ARBA00012381"/>
    </source>
</evidence>
<feature type="domain" description="Nudix hydrolase" evidence="10">
    <location>
        <begin position="49"/>
        <end position="170"/>
    </location>
</feature>
<keyword evidence="7" id="KW-0460">Magnesium</keyword>
<keyword evidence="5" id="KW-0479">Metal-binding</keyword>
<evidence type="ECO:0000256" key="6">
    <source>
        <dbReference type="ARBA" id="ARBA00022801"/>
    </source>
</evidence>
<name>A0A0R2H3E3_9FIRM</name>
<evidence type="ECO:0000313" key="12">
    <source>
        <dbReference type="Proteomes" id="UP000051841"/>
    </source>
</evidence>
<comment type="caution">
    <text evidence="11">The sequence shown here is derived from an EMBL/GenBank/DDBJ whole genome shotgun (WGS) entry which is preliminary data.</text>
</comment>
<reference evidence="11 12" key="1">
    <citation type="journal article" date="2015" name="Genome Announc.">
        <title>Expanding the biotechnology potential of lactobacilli through comparative genomics of 213 strains and associated genera.</title>
        <authorList>
            <person name="Sun Z."/>
            <person name="Harris H.M."/>
            <person name="McCann A."/>
            <person name="Guo C."/>
            <person name="Argimon S."/>
            <person name="Zhang W."/>
            <person name="Yang X."/>
            <person name="Jeffery I.B."/>
            <person name="Cooney J.C."/>
            <person name="Kagawa T.F."/>
            <person name="Liu W."/>
            <person name="Song Y."/>
            <person name="Salvetti E."/>
            <person name="Wrobel A."/>
            <person name="Rasinkangas P."/>
            <person name="Parkhill J."/>
            <person name="Rea M.C."/>
            <person name="O'Sullivan O."/>
            <person name="Ritari J."/>
            <person name="Douillard F.P."/>
            <person name="Paul Ross R."/>
            <person name="Yang R."/>
            <person name="Briner A.E."/>
            <person name="Felis G.E."/>
            <person name="de Vos W.M."/>
            <person name="Barrangou R."/>
            <person name="Klaenhammer T.R."/>
            <person name="Caufield P.W."/>
            <person name="Cui Y."/>
            <person name="Zhang H."/>
            <person name="O'Toole P.W."/>
        </authorList>
    </citation>
    <scope>NUCLEOTIDE SEQUENCE [LARGE SCALE GENOMIC DNA]</scope>
    <source>
        <strain evidence="11 12">DSM 20405</strain>
    </source>
</reference>
<evidence type="ECO:0000256" key="2">
    <source>
        <dbReference type="ARBA" id="ARBA00001947"/>
    </source>
</evidence>
<dbReference type="PROSITE" id="PS00893">
    <property type="entry name" value="NUDIX_BOX"/>
    <property type="match status" value="1"/>
</dbReference>
<gene>
    <name evidence="11" type="ORF">IV49_GL001727</name>
</gene>
<keyword evidence="8" id="KW-0520">NAD</keyword>
<dbReference type="AlphaFoldDB" id="A0A0R2H3E3"/>
<sequence length="174" mass="20065">MLLYIKEILREGEKMNYCDQCGEKLIYKENGIDGKVPFCPHCQQFKFPAFNSAISAIVFNPDKDKILLIQQYGKPYHVLVAGYINKGENAKEALVREIKEETGLSVVSYVYNDNEYYSKSNTLIHNYAVRVETEDFQLTDEVDDAKWYGLDEVLDTIKPNSLAKSFLQRFLAKL</sequence>
<dbReference type="SUPFAM" id="SSF55811">
    <property type="entry name" value="Nudix"/>
    <property type="match status" value="1"/>
</dbReference>
<organism evidence="11 12">
    <name type="scientific">Kandleria vitulina DSM 20405</name>
    <dbReference type="NCBI Taxonomy" id="1410657"/>
    <lineage>
        <taxon>Bacteria</taxon>
        <taxon>Bacillati</taxon>
        <taxon>Bacillota</taxon>
        <taxon>Erysipelotrichia</taxon>
        <taxon>Erysipelotrichales</taxon>
        <taxon>Coprobacillaceae</taxon>
        <taxon>Kandleria</taxon>
    </lineage>
</organism>
<dbReference type="RefSeq" id="WP_236701004.1">
    <property type="nucleotide sequence ID" value="NZ_JQBL01000055.1"/>
</dbReference>
<dbReference type="InterPro" id="IPR015797">
    <property type="entry name" value="NUDIX_hydrolase-like_dom_sf"/>
</dbReference>
<dbReference type="EMBL" id="JQBL01000055">
    <property type="protein sequence ID" value="KRN47279.1"/>
    <property type="molecule type" value="Genomic_DNA"/>
</dbReference>
<dbReference type="Proteomes" id="UP000051841">
    <property type="component" value="Unassembled WGS sequence"/>
</dbReference>
<evidence type="ECO:0000256" key="1">
    <source>
        <dbReference type="ARBA" id="ARBA00001946"/>
    </source>
</evidence>
<dbReference type="InterPro" id="IPR050241">
    <property type="entry name" value="NAD-cap_RNA_hydrolase_NudC"/>
</dbReference>
<evidence type="ECO:0000256" key="7">
    <source>
        <dbReference type="ARBA" id="ARBA00022842"/>
    </source>
</evidence>
<dbReference type="PROSITE" id="PS51462">
    <property type="entry name" value="NUDIX"/>
    <property type="match status" value="1"/>
</dbReference>
<comment type="similarity">
    <text evidence="3">Belongs to the Nudix hydrolase family. NudC subfamily.</text>
</comment>
<dbReference type="EC" id="3.6.1.22" evidence="4"/>
<evidence type="ECO:0000259" key="10">
    <source>
        <dbReference type="PROSITE" id="PS51462"/>
    </source>
</evidence>
<dbReference type="GO" id="GO:0006742">
    <property type="term" value="P:NADP+ catabolic process"/>
    <property type="evidence" value="ECO:0007669"/>
    <property type="project" value="TreeGrafter"/>
</dbReference>
<comment type="cofactor">
    <cofactor evidence="1">
        <name>Mg(2+)</name>
        <dbReference type="ChEBI" id="CHEBI:18420"/>
    </cofactor>
</comment>
<comment type="catalytic activity">
    <reaction evidence="9">
        <text>a 5'-end NAD(+)-phospho-ribonucleoside in mRNA + H2O = a 5'-end phospho-adenosine-phospho-ribonucleoside in mRNA + beta-nicotinamide D-ribonucleotide + 2 H(+)</text>
        <dbReference type="Rhea" id="RHEA:60876"/>
        <dbReference type="Rhea" id="RHEA-COMP:15698"/>
        <dbReference type="Rhea" id="RHEA-COMP:15719"/>
        <dbReference type="ChEBI" id="CHEBI:14649"/>
        <dbReference type="ChEBI" id="CHEBI:15377"/>
        <dbReference type="ChEBI" id="CHEBI:15378"/>
        <dbReference type="ChEBI" id="CHEBI:144029"/>
        <dbReference type="ChEBI" id="CHEBI:144051"/>
    </reaction>
    <physiologicalReaction direction="left-to-right" evidence="9">
        <dbReference type="Rhea" id="RHEA:60877"/>
    </physiologicalReaction>
</comment>
<evidence type="ECO:0000313" key="11">
    <source>
        <dbReference type="EMBL" id="KRN47279.1"/>
    </source>
</evidence>
<accession>A0A0R2H3E3</accession>